<feature type="region of interest" description="Disordered" evidence="9">
    <location>
        <begin position="963"/>
        <end position="983"/>
    </location>
</feature>
<evidence type="ECO:0000313" key="14">
    <source>
        <dbReference type="Proteomes" id="UP000053599"/>
    </source>
</evidence>
<dbReference type="STRING" id="1016849.A0A0D1YTA6"/>
<keyword evidence="1" id="KW-0489">Methyltransferase</keyword>
<dbReference type="PANTHER" id="PTHR45747">
    <property type="entry name" value="HISTONE-LYSINE N-METHYLTRANSFERASE E(Z)"/>
    <property type="match status" value="1"/>
</dbReference>
<keyword evidence="6" id="KW-0804">Transcription</keyword>
<evidence type="ECO:0000259" key="11">
    <source>
        <dbReference type="PROSITE" id="PS50280"/>
    </source>
</evidence>
<feature type="compositionally biased region" description="Polar residues" evidence="9">
    <location>
        <begin position="965"/>
        <end position="976"/>
    </location>
</feature>
<dbReference type="InterPro" id="IPR036864">
    <property type="entry name" value="Zn2-C6_fun-type_DNA-bd_sf"/>
</dbReference>
<evidence type="ECO:0000256" key="5">
    <source>
        <dbReference type="ARBA" id="ARBA00023125"/>
    </source>
</evidence>
<dbReference type="SUPFAM" id="SSF57701">
    <property type="entry name" value="Zn2/Cys6 DNA-binding domain"/>
    <property type="match status" value="1"/>
</dbReference>
<name>A0A0D1YTA6_9EURO</name>
<dbReference type="PROSITE" id="PS51633">
    <property type="entry name" value="CXC"/>
    <property type="match status" value="1"/>
</dbReference>
<keyword evidence="2" id="KW-0808">Transferase</keyword>
<keyword evidence="7" id="KW-0539">Nucleus</keyword>
<evidence type="ECO:0000256" key="2">
    <source>
        <dbReference type="ARBA" id="ARBA00022679"/>
    </source>
</evidence>
<dbReference type="PANTHER" id="PTHR45747:SF4">
    <property type="entry name" value="HISTONE-LYSINE N-METHYLTRANSFERASE E(Z)"/>
    <property type="match status" value="1"/>
</dbReference>
<keyword evidence="4" id="KW-0805">Transcription regulation</keyword>
<dbReference type="EMBL" id="KN846954">
    <property type="protein sequence ID" value="KIV78113.1"/>
    <property type="molecule type" value="Genomic_DNA"/>
</dbReference>
<dbReference type="SUPFAM" id="SSF82199">
    <property type="entry name" value="SET domain"/>
    <property type="match status" value="1"/>
</dbReference>
<gene>
    <name evidence="13" type="ORF">PV11_09865</name>
</gene>
<evidence type="ECO:0000256" key="6">
    <source>
        <dbReference type="ARBA" id="ARBA00023163"/>
    </source>
</evidence>
<feature type="region of interest" description="Disordered" evidence="9">
    <location>
        <begin position="1247"/>
        <end position="1472"/>
    </location>
</feature>
<dbReference type="Proteomes" id="UP000053599">
    <property type="component" value="Unassembled WGS sequence"/>
</dbReference>
<keyword evidence="3" id="KW-0949">S-adenosyl-L-methionine</keyword>
<dbReference type="InterPro" id="IPR001138">
    <property type="entry name" value="Zn2Cys6_DnaBD"/>
</dbReference>
<feature type="compositionally biased region" description="Polar residues" evidence="9">
    <location>
        <begin position="1306"/>
        <end position="1315"/>
    </location>
</feature>
<feature type="region of interest" description="Disordered" evidence="9">
    <location>
        <begin position="1"/>
        <end position="188"/>
    </location>
</feature>
<dbReference type="GO" id="GO:0031507">
    <property type="term" value="P:heterochromatin formation"/>
    <property type="evidence" value="ECO:0007669"/>
    <property type="project" value="TreeGrafter"/>
</dbReference>
<feature type="compositionally biased region" description="Polar residues" evidence="9">
    <location>
        <begin position="106"/>
        <end position="155"/>
    </location>
</feature>
<feature type="compositionally biased region" description="Polar residues" evidence="9">
    <location>
        <begin position="26"/>
        <end position="46"/>
    </location>
</feature>
<dbReference type="SMART" id="SM00317">
    <property type="entry name" value="SET"/>
    <property type="match status" value="1"/>
</dbReference>
<dbReference type="GO" id="GO:0008270">
    <property type="term" value="F:zinc ion binding"/>
    <property type="evidence" value="ECO:0007669"/>
    <property type="project" value="InterPro"/>
</dbReference>
<dbReference type="HOGENOM" id="CLU_003620_0_0_1"/>
<dbReference type="CDD" id="cd00067">
    <property type="entry name" value="GAL4"/>
    <property type="match status" value="1"/>
</dbReference>
<feature type="compositionally biased region" description="Polar residues" evidence="9">
    <location>
        <begin position="210"/>
        <end position="222"/>
    </location>
</feature>
<dbReference type="GO" id="GO:0003677">
    <property type="term" value="F:DNA binding"/>
    <property type="evidence" value="ECO:0007669"/>
    <property type="project" value="UniProtKB-KW"/>
</dbReference>
<feature type="domain" description="CXC" evidence="12">
    <location>
        <begin position="982"/>
        <end position="1094"/>
    </location>
</feature>
<evidence type="ECO:0000256" key="7">
    <source>
        <dbReference type="ARBA" id="ARBA00023242"/>
    </source>
</evidence>
<feature type="compositionally biased region" description="Polar residues" evidence="9">
    <location>
        <begin position="1458"/>
        <end position="1472"/>
    </location>
</feature>
<evidence type="ECO:0000256" key="4">
    <source>
        <dbReference type="ARBA" id="ARBA00023015"/>
    </source>
</evidence>
<evidence type="ECO:0000256" key="3">
    <source>
        <dbReference type="ARBA" id="ARBA00022691"/>
    </source>
</evidence>
<evidence type="ECO:0000259" key="10">
    <source>
        <dbReference type="PROSITE" id="PS50048"/>
    </source>
</evidence>
<dbReference type="GO" id="GO:0140951">
    <property type="term" value="F:histone H3K27 trimethyltransferase activity"/>
    <property type="evidence" value="ECO:0007669"/>
    <property type="project" value="UniProtKB-EC"/>
</dbReference>
<dbReference type="PROSITE" id="PS50280">
    <property type="entry name" value="SET"/>
    <property type="match status" value="1"/>
</dbReference>
<evidence type="ECO:0000259" key="12">
    <source>
        <dbReference type="PROSITE" id="PS51633"/>
    </source>
</evidence>
<dbReference type="InterPro" id="IPR026489">
    <property type="entry name" value="CXC_dom"/>
</dbReference>
<feature type="compositionally biased region" description="Basic and acidic residues" evidence="9">
    <location>
        <begin position="1293"/>
        <end position="1302"/>
    </location>
</feature>
<dbReference type="InterPro" id="IPR001214">
    <property type="entry name" value="SET_dom"/>
</dbReference>
<evidence type="ECO:0008006" key="15">
    <source>
        <dbReference type="Google" id="ProtNLM"/>
    </source>
</evidence>
<dbReference type="InterPro" id="IPR046341">
    <property type="entry name" value="SET_dom_sf"/>
</dbReference>
<feature type="region of interest" description="Disordered" evidence="9">
    <location>
        <begin position="210"/>
        <end position="260"/>
    </location>
</feature>
<dbReference type="OrthoDB" id="6141102at2759"/>
<dbReference type="PROSITE" id="PS50048">
    <property type="entry name" value="ZN2_CY6_FUNGAL_2"/>
    <property type="match status" value="1"/>
</dbReference>
<evidence type="ECO:0000256" key="1">
    <source>
        <dbReference type="ARBA" id="ARBA00022603"/>
    </source>
</evidence>
<dbReference type="GO" id="GO:0005634">
    <property type="term" value="C:nucleus"/>
    <property type="evidence" value="ECO:0007669"/>
    <property type="project" value="TreeGrafter"/>
</dbReference>
<feature type="domain" description="SET" evidence="11">
    <location>
        <begin position="1109"/>
        <end position="1227"/>
    </location>
</feature>
<dbReference type="InterPro" id="IPR045318">
    <property type="entry name" value="EZH1/2-like"/>
</dbReference>
<dbReference type="Pfam" id="PF18264">
    <property type="entry name" value="preSET_CXC"/>
    <property type="match status" value="1"/>
</dbReference>
<evidence type="ECO:0000256" key="9">
    <source>
        <dbReference type="SAM" id="MobiDB-lite"/>
    </source>
</evidence>
<feature type="compositionally biased region" description="Acidic residues" evidence="9">
    <location>
        <begin position="1344"/>
        <end position="1357"/>
    </location>
</feature>
<comment type="catalytic activity">
    <reaction evidence="8">
        <text>L-lysyl(27)-[histone H3] + 3 S-adenosyl-L-methionine = N(6),N(6),N(6)-trimethyl-L-lysyl(27)-[histone H3] + 3 S-adenosyl-L-homocysteine + 3 H(+)</text>
        <dbReference type="Rhea" id="RHEA:60292"/>
        <dbReference type="Rhea" id="RHEA-COMP:15535"/>
        <dbReference type="Rhea" id="RHEA-COMP:15548"/>
        <dbReference type="ChEBI" id="CHEBI:15378"/>
        <dbReference type="ChEBI" id="CHEBI:29969"/>
        <dbReference type="ChEBI" id="CHEBI:57856"/>
        <dbReference type="ChEBI" id="CHEBI:59789"/>
        <dbReference type="ChEBI" id="CHEBI:61961"/>
        <dbReference type="EC" id="2.1.1.356"/>
    </reaction>
</comment>
<feature type="compositionally biased region" description="Polar residues" evidence="9">
    <location>
        <begin position="243"/>
        <end position="253"/>
    </location>
</feature>
<dbReference type="Pfam" id="PF00856">
    <property type="entry name" value="SET"/>
    <property type="match status" value="1"/>
</dbReference>
<dbReference type="GO" id="GO:0000981">
    <property type="term" value="F:DNA-binding transcription factor activity, RNA polymerase II-specific"/>
    <property type="evidence" value="ECO:0007669"/>
    <property type="project" value="InterPro"/>
</dbReference>
<protein>
    <recommendedName>
        <fullName evidence="15">SET domain-containing protein</fullName>
    </recommendedName>
</protein>
<keyword evidence="5" id="KW-0238">DNA-binding</keyword>
<dbReference type="GO" id="GO:0032259">
    <property type="term" value="P:methylation"/>
    <property type="evidence" value="ECO:0007669"/>
    <property type="project" value="UniProtKB-KW"/>
</dbReference>
<proteinExistence type="predicted"/>
<sequence>MFTPSNYRRLGQEDRTARPGSHPRPNDSTRLPVSSPRQPSHGSSRNSGDKDVIVLSDSEEEASNRSSGRKAPIDLTLDDEDPVNPWRLLNRRSQRPSSWAVPPTPSFRQSQTPLDRGSAQTSLSPATSSSQAVTSRSIPQTPLSHHASTTQSMASPSAWRYKVVSRDPDSSASRQQTQVPSRSSAGFGASIGAGRSPWYGHSAFLTSTASSKRVYSPATTHQKTGEEQRAEIGHDRSPPAHNTGKQTIQTNGHQVAHDKAGQTLREEITRRLVNRIEKPSQIVAGDLPSQRAQALVSQTPDDVLNKTRSTSANVALGHTASSAAKRAGQNTAGQSNTVDCTNCTKENLKCDRLSPCAHCKQAGTLCSYSDMRPPLERRLSKIVKLALPRMATAVQRDTDATDPFVVRQPTVHDQSNPSRRSTARLRVEELELSMLAQSLPEFGSLPHLVDGHVDEEESIESDLTSASEQATPIEPDLKTVTTVMEQLRQDLFAWREKTVQAELRQATIDMRRDPGPKLDLTLQDPFKALTDQRRTDSGLLPPLGGTGNEGASFVKPQSRKALVLRTAETSFWTGATLLPKYKAIGRVSSSFLAPNYRTAKYRPYDAEDEVQDPEATEKYAELEQRFNNNHDSLLAQRNCQELVWLWQPWAQELYSSLGIHAGDVLYFFTHALWDPREIRCAWSAEASRAWSEEQSRGCCTCELADNQSKWTYWQIHKEMFNRLPKPDDHKLALAGLAAYAFHEMTGVSLWHVAVGGILKPLYEDSSVVDNKGLSFCVICFRHQCPDHGSYEEPTDEDHGGRDPEDFKAFVNDEEGDHNLRKFMCLPTRQRKQDDTHICGLFCVDTSQSLQQILGRQADGSISGDFRTTAGSRHVLADDELCGDLCFWDAVNRRNLKISDMQFQPFASPSEKILIDKVLQFYLNNKRGPCLISRIVKDVSCRKIFEHIVWHICHIPHPVMDAEPMSDSSTAQRQPSHIQKKKKPKVIPNIDVSRSAELDQRPPFIPCSHTGPCYNNPACSCFKSRVHCERFCGCDESCKRRFRGCTCTTRGNKICFKDSRCECWKHNRECDPYLCGRCGVHEVLDSSNKYRDDIRKGLCRNNRIHLGLPAPTTKAPSQVQGYGLYSRADIASGDFIGEYTGEVISISEGDRRGAMYHVLNQEYLFVINRGQEIDASNNGNKMRFMNNSQRDEHINVEPKKLWCSGVVRVGLFAKRFIKAGEELLYNYNYPESVVKNFWEPGEKPASVRRLIPTGTERAARSTGANKLADEKADHVREESSQSPLLTRHPKRKRAVDESPEIPHKSRNATVHQAETDSSADELSKAPEIDDTEDSDYDTNGIVTDEGGEVETGEDEESDRDPSEEPSPKIRGAASRRSLQGAGNSKAKVNKSHTAGIRSKSQEDKHSRLKQGGKSNKVPNKNLDGAGSTTRRKRKIGPHDKRFGGRAQQLAWQTRRLNETMGSSSAAGSSPRNR</sequence>
<accession>A0A0D1YTA6</accession>
<organism evidence="13 14">
    <name type="scientific">Exophiala sideris</name>
    <dbReference type="NCBI Taxonomy" id="1016849"/>
    <lineage>
        <taxon>Eukaryota</taxon>
        <taxon>Fungi</taxon>
        <taxon>Dikarya</taxon>
        <taxon>Ascomycota</taxon>
        <taxon>Pezizomycotina</taxon>
        <taxon>Eurotiomycetes</taxon>
        <taxon>Chaetothyriomycetidae</taxon>
        <taxon>Chaetothyriales</taxon>
        <taxon>Herpotrichiellaceae</taxon>
        <taxon>Exophiala</taxon>
    </lineage>
</organism>
<feature type="compositionally biased region" description="Polar residues" evidence="9">
    <location>
        <begin position="170"/>
        <end position="180"/>
    </location>
</feature>
<evidence type="ECO:0000256" key="8">
    <source>
        <dbReference type="ARBA" id="ARBA00048568"/>
    </source>
</evidence>
<dbReference type="SMART" id="SM00066">
    <property type="entry name" value="GAL4"/>
    <property type="match status" value="1"/>
</dbReference>
<evidence type="ECO:0000313" key="13">
    <source>
        <dbReference type="EMBL" id="KIV78113.1"/>
    </source>
</evidence>
<dbReference type="Gene3D" id="2.170.270.10">
    <property type="entry name" value="SET domain"/>
    <property type="match status" value="1"/>
</dbReference>
<dbReference type="InterPro" id="IPR041355">
    <property type="entry name" value="Pre-SET_CXC"/>
</dbReference>
<feature type="domain" description="Zn(2)-C6 fungal-type" evidence="10">
    <location>
        <begin position="339"/>
        <end position="368"/>
    </location>
</feature>
<reference evidence="13 14" key="1">
    <citation type="submission" date="2015-01" db="EMBL/GenBank/DDBJ databases">
        <title>The Genome Sequence of Exophiala sideris CBS121828.</title>
        <authorList>
            <consortium name="The Broad Institute Genomics Platform"/>
            <person name="Cuomo C."/>
            <person name="de Hoog S."/>
            <person name="Gorbushina A."/>
            <person name="Stielow B."/>
            <person name="Teixiera M."/>
            <person name="Abouelleil A."/>
            <person name="Chapman S.B."/>
            <person name="Priest M."/>
            <person name="Young S.K."/>
            <person name="Wortman J."/>
            <person name="Nusbaum C."/>
            <person name="Birren B."/>
        </authorList>
    </citation>
    <scope>NUCLEOTIDE SEQUENCE [LARGE SCALE GENOMIC DNA]</scope>
    <source>
        <strain evidence="13 14">CBS 121828</strain>
    </source>
</reference>
<feature type="compositionally biased region" description="Basic and acidic residues" evidence="9">
    <location>
        <begin position="223"/>
        <end position="238"/>
    </location>
</feature>
<dbReference type="GO" id="GO:0003682">
    <property type="term" value="F:chromatin binding"/>
    <property type="evidence" value="ECO:0007669"/>
    <property type="project" value="TreeGrafter"/>
</dbReference>
<feature type="compositionally biased region" description="Basic and acidic residues" evidence="9">
    <location>
        <begin position="1266"/>
        <end position="1278"/>
    </location>
</feature>